<dbReference type="Proteomes" id="UP000828390">
    <property type="component" value="Unassembled WGS sequence"/>
</dbReference>
<protein>
    <submittedName>
        <fullName evidence="1">Uncharacterized protein</fullName>
    </submittedName>
</protein>
<dbReference type="AlphaFoldDB" id="A0A9D4GGQ9"/>
<dbReference type="EMBL" id="JAIWYP010000006">
    <property type="protein sequence ID" value="KAH3814680.1"/>
    <property type="molecule type" value="Genomic_DNA"/>
</dbReference>
<gene>
    <name evidence="1" type="ORF">DPMN_143186</name>
</gene>
<reference evidence="1" key="2">
    <citation type="submission" date="2020-11" db="EMBL/GenBank/DDBJ databases">
        <authorList>
            <person name="McCartney M.A."/>
            <person name="Auch B."/>
            <person name="Kono T."/>
            <person name="Mallez S."/>
            <person name="Becker A."/>
            <person name="Gohl D.M."/>
            <person name="Silverstein K.A.T."/>
            <person name="Koren S."/>
            <person name="Bechman K.B."/>
            <person name="Herman A."/>
            <person name="Abrahante J.E."/>
            <person name="Garbe J."/>
        </authorList>
    </citation>
    <scope>NUCLEOTIDE SEQUENCE</scope>
    <source>
        <strain evidence="1">Duluth1</strain>
        <tissue evidence="1">Whole animal</tissue>
    </source>
</reference>
<accession>A0A9D4GGQ9</accession>
<proteinExistence type="predicted"/>
<comment type="caution">
    <text evidence="1">The sequence shown here is derived from an EMBL/GenBank/DDBJ whole genome shotgun (WGS) entry which is preliminary data.</text>
</comment>
<reference evidence="1" key="1">
    <citation type="journal article" date="2019" name="bioRxiv">
        <title>The Genome of the Zebra Mussel, Dreissena polymorpha: A Resource for Invasive Species Research.</title>
        <authorList>
            <person name="McCartney M.A."/>
            <person name="Auch B."/>
            <person name="Kono T."/>
            <person name="Mallez S."/>
            <person name="Zhang Y."/>
            <person name="Obille A."/>
            <person name="Becker A."/>
            <person name="Abrahante J.E."/>
            <person name="Garbe J."/>
            <person name="Badalamenti J.P."/>
            <person name="Herman A."/>
            <person name="Mangelson H."/>
            <person name="Liachko I."/>
            <person name="Sullivan S."/>
            <person name="Sone E.D."/>
            <person name="Koren S."/>
            <person name="Silverstein K.A.T."/>
            <person name="Beckman K.B."/>
            <person name="Gohl D.M."/>
        </authorList>
    </citation>
    <scope>NUCLEOTIDE SEQUENCE</scope>
    <source>
        <strain evidence="1">Duluth1</strain>
        <tissue evidence="1">Whole animal</tissue>
    </source>
</reference>
<name>A0A9D4GGQ9_DREPO</name>
<sequence length="91" mass="10473">MFTDVIKALCSEAIARADGNPLAESFVITDSGNPWTYTEDPTYQATDISEVNWKEEQKKDPIISRIHHISTTDFYYRRTNCKRASKEEPQT</sequence>
<evidence type="ECO:0000313" key="2">
    <source>
        <dbReference type="Proteomes" id="UP000828390"/>
    </source>
</evidence>
<organism evidence="1 2">
    <name type="scientific">Dreissena polymorpha</name>
    <name type="common">Zebra mussel</name>
    <name type="synonym">Mytilus polymorpha</name>
    <dbReference type="NCBI Taxonomy" id="45954"/>
    <lineage>
        <taxon>Eukaryota</taxon>
        <taxon>Metazoa</taxon>
        <taxon>Spiralia</taxon>
        <taxon>Lophotrochozoa</taxon>
        <taxon>Mollusca</taxon>
        <taxon>Bivalvia</taxon>
        <taxon>Autobranchia</taxon>
        <taxon>Heteroconchia</taxon>
        <taxon>Euheterodonta</taxon>
        <taxon>Imparidentia</taxon>
        <taxon>Neoheterodontei</taxon>
        <taxon>Myida</taxon>
        <taxon>Dreissenoidea</taxon>
        <taxon>Dreissenidae</taxon>
        <taxon>Dreissena</taxon>
    </lineage>
</organism>
<evidence type="ECO:0000313" key="1">
    <source>
        <dbReference type="EMBL" id="KAH3814680.1"/>
    </source>
</evidence>
<keyword evidence="2" id="KW-1185">Reference proteome</keyword>